<dbReference type="FunFam" id="3.30.70.420:FF:000001">
    <property type="entry name" value="3-hydroxy-3-methylglutaryl coenzyme A reductase"/>
    <property type="match status" value="1"/>
</dbReference>
<accession>A0A1C7NDZ7</accession>
<dbReference type="GO" id="GO:0006696">
    <property type="term" value="P:ergosterol biosynthetic process"/>
    <property type="evidence" value="ECO:0007669"/>
    <property type="project" value="TreeGrafter"/>
</dbReference>
<dbReference type="UniPathway" id="UPA00058">
    <property type="reaction ID" value="UER00103"/>
</dbReference>
<dbReference type="FunFam" id="1.10.3270.10:FF:000001">
    <property type="entry name" value="3-hydroxy-3-methylglutaryl coenzyme A reductase"/>
    <property type="match status" value="1"/>
</dbReference>
<name>A0A1C7NDZ7_9FUNG</name>
<dbReference type="EMBL" id="LUGH01000230">
    <property type="protein sequence ID" value="OBZ87327.1"/>
    <property type="molecule type" value="Genomic_DNA"/>
</dbReference>
<dbReference type="InterPro" id="IPR023282">
    <property type="entry name" value="HMG_CoA_Rdtase_N"/>
</dbReference>
<dbReference type="Proteomes" id="UP000093000">
    <property type="component" value="Unassembled WGS sequence"/>
</dbReference>
<comment type="catalytic activity">
    <reaction evidence="9">
        <text>(R)-mevalonate + 2 NADP(+) + CoA = (3S)-3-hydroxy-3-methylglutaryl-CoA + 2 NADPH + 2 H(+)</text>
        <dbReference type="Rhea" id="RHEA:15989"/>
        <dbReference type="ChEBI" id="CHEBI:15378"/>
        <dbReference type="ChEBI" id="CHEBI:36464"/>
        <dbReference type="ChEBI" id="CHEBI:43074"/>
        <dbReference type="ChEBI" id="CHEBI:57287"/>
        <dbReference type="ChEBI" id="CHEBI:57783"/>
        <dbReference type="ChEBI" id="CHEBI:58349"/>
        <dbReference type="EC" id="1.1.1.34"/>
    </reaction>
</comment>
<dbReference type="PROSITE" id="PS00066">
    <property type="entry name" value="HMG_COA_REDUCTASE_1"/>
    <property type="match status" value="1"/>
</dbReference>
<keyword evidence="6 9" id="KW-1133">Transmembrane helix</keyword>
<keyword evidence="3 9" id="KW-0812">Transmembrane</keyword>
<proteinExistence type="inferred from homology"/>
<dbReference type="Gene3D" id="1.10.3270.10">
    <property type="entry name" value="HMGR, N-terminal domain"/>
    <property type="match status" value="1"/>
</dbReference>
<evidence type="ECO:0000256" key="1">
    <source>
        <dbReference type="ARBA" id="ARBA00004477"/>
    </source>
</evidence>
<evidence type="ECO:0000256" key="9">
    <source>
        <dbReference type="RuleBase" id="RU361219"/>
    </source>
</evidence>
<evidence type="ECO:0000256" key="7">
    <source>
        <dbReference type="ARBA" id="ARBA00023002"/>
    </source>
</evidence>
<evidence type="ECO:0000256" key="4">
    <source>
        <dbReference type="ARBA" id="ARBA00022824"/>
    </source>
</evidence>
<dbReference type="STRING" id="101091.A0A1C7NDZ7"/>
<dbReference type="InterPro" id="IPR023074">
    <property type="entry name" value="HMG_CoA_Rdtase_cat_sf"/>
</dbReference>
<evidence type="ECO:0000313" key="11">
    <source>
        <dbReference type="Proteomes" id="UP000093000"/>
    </source>
</evidence>
<dbReference type="GO" id="GO:0005778">
    <property type="term" value="C:peroxisomal membrane"/>
    <property type="evidence" value="ECO:0007669"/>
    <property type="project" value="TreeGrafter"/>
</dbReference>
<dbReference type="PANTHER" id="PTHR10572:SF24">
    <property type="entry name" value="3-HYDROXY-3-METHYLGLUTARYL-COENZYME A REDUCTASE"/>
    <property type="match status" value="1"/>
</dbReference>
<evidence type="ECO:0000256" key="8">
    <source>
        <dbReference type="ARBA" id="ARBA00023136"/>
    </source>
</evidence>
<dbReference type="OrthoDB" id="310654at2759"/>
<dbReference type="PRINTS" id="PR00071">
    <property type="entry name" value="HMGCOARDTASE"/>
</dbReference>
<feature type="transmembrane region" description="Helical" evidence="9">
    <location>
        <begin position="21"/>
        <end position="40"/>
    </location>
</feature>
<comment type="caution">
    <text evidence="9">Lacks conserved residue(s) required for the propagation of feature annotation.</text>
</comment>
<evidence type="ECO:0000256" key="6">
    <source>
        <dbReference type="ARBA" id="ARBA00022989"/>
    </source>
</evidence>
<comment type="caution">
    <text evidence="10">The sequence shown here is derived from an EMBL/GenBank/DDBJ whole genome shotgun (WGS) entry which is preliminary data.</text>
</comment>
<dbReference type="GO" id="GO:0015936">
    <property type="term" value="P:coenzyme A metabolic process"/>
    <property type="evidence" value="ECO:0007669"/>
    <property type="project" value="InterPro"/>
</dbReference>
<evidence type="ECO:0000256" key="2">
    <source>
        <dbReference type="ARBA" id="ARBA00007661"/>
    </source>
</evidence>
<dbReference type="SUPFAM" id="SSF55035">
    <property type="entry name" value="NAD-binding domain of HMG-CoA reductase"/>
    <property type="match status" value="1"/>
</dbReference>
<dbReference type="GO" id="GO:0008299">
    <property type="term" value="P:isoprenoid biosynthetic process"/>
    <property type="evidence" value="ECO:0007669"/>
    <property type="project" value="InterPro"/>
</dbReference>
<dbReference type="CDD" id="cd00643">
    <property type="entry name" value="HMG-CoA_reductase_classI"/>
    <property type="match status" value="1"/>
</dbReference>
<dbReference type="PROSITE" id="PS00318">
    <property type="entry name" value="HMG_COA_REDUCTASE_2"/>
    <property type="match status" value="1"/>
</dbReference>
<dbReference type="PANTHER" id="PTHR10572">
    <property type="entry name" value="3-HYDROXY-3-METHYLGLUTARYL-COENZYME A REDUCTASE"/>
    <property type="match status" value="1"/>
</dbReference>
<dbReference type="InterPro" id="IPR023076">
    <property type="entry name" value="HMG_CoA_Rdtase_CS"/>
</dbReference>
<dbReference type="Gene3D" id="3.90.770.10">
    <property type="entry name" value="3-hydroxy-3-methylglutaryl-coenzyme A Reductase, Chain A, domain 2"/>
    <property type="match status" value="1"/>
</dbReference>
<dbReference type="Gene3D" id="3.30.70.420">
    <property type="entry name" value="Hydroxymethylglutaryl-CoA reductase, class I/II, NAD/NADP-binding domain"/>
    <property type="match status" value="1"/>
</dbReference>
<keyword evidence="7 9" id="KW-0560">Oxidoreductase</keyword>
<dbReference type="AlphaFoldDB" id="A0A1C7NDZ7"/>
<feature type="non-terminal residue" evidence="10">
    <location>
        <position position="465"/>
    </location>
</feature>
<dbReference type="InterPro" id="IPR009029">
    <property type="entry name" value="HMG_CoA_Rdtase_sub-bd_dom_sf"/>
</dbReference>
<keyword evidence="5 9" id="KW-0521">NADP</keyword>
<dbReference type="NCBIfam" id="TIGR00533">
    <property type="entry name" value="HMG_CoA_R_NADP"/>
    <property type="match status" value="1"/>
</dbReference>
<gene>
    <name evidence="10" type="primary">hmgA_2</name>
    <name evidence="10" type="ORF">A0J61_04621</name>
</gene>
<organism evidence="10 11">
    <name type="scientific">Choanephora cucurbitarum</name>
    <dbReference type="NCBI Taxonomy" id="101091"/>
    <lineage>
        <taxon>Eukaryota</taxon>
        <taxon>Fungi</taxon>
        <taxon>Fungi incertae sedis</taxon>
        <taxon>Mucoromycota</taxon>
        <taxon>Mucoromycotina</taxon>
        <taxon>Mucoromycetes</taxon>
        <taxon>Mucorales</taxon>
        <taxon>Mucorineae</taxon>
        <taxon>Choanephoraceae</taxon>
        <taxon>Choanephoroideae</taxon>
        <taxon>Choanephora</taxon>
    </lineage>
</organism>
<dbReference type="SUPFAM" id="SSF56542">
    <property type="entry name" value="Substrate-binding domain of HMG-CoA reductase"/>
    <property type="match status" value="1"/>
</dbReference>
<dbReference type="PROSITE" id="PS50065">
    <property type="entry name" value="HMG_COA_REDUCTASE_4"/>
    <property type="match status" value="1"/>
</dbReference>
<dbReference type="InterPro" id="IPR002202">
    <property type="entry name" value="HMG_CoA_Rdtase"/>
</dbReference>
<dbReference type="GO" id="GO:0005789">
    <property type="term" value="C:endoplasmic reticulum membrane"/>
    <property type="evidence" value="ECO:0007669"/>
    <property type="project" value="UniProtKB-SubCell"/>
</dbReference>
<dbReference type="GO" id="GO:0004420">
    <property type="term" value="F:hydroxymethylglutaryl-CoA reductase (NADPH) activity"/>
    <property type="evidence" value="ECO:0007669"/>
    <property type="project" value="UniProtKB-EC"/>
</dbReference>
<comment type="similarity">
    <text evidence="2 9">Belongs to the HMG-CoA reductase family.</text>
</comment>
<comment type="pathway">
    <text evidence="9">Metabolic intermediate biosynthesis; (R)-mevalonate biosynthesis; (R)-mevalonate from acetyl-CoA: step 3/3.</text>
</comment>
<dbReference type="EC" id="1.1.1.34" evidence="9"/>
<sequence length="465" mass="50179">MKSSFKSLFDIYAVYIQHPVFSKWFILAFVLSLFLNTYLLNASKQQPKVIIKKVIERVEVPSKEQPKSVTKPSKKHLAYNHSDVIRPLDEVLGLLGTPEALTDEEIISVVQAGKMAPYALEKVLGDLERAVHIRRALISRDSRTRTLEDSMLPVKNYHYDKVMGACCENVIGYMPIPVGVAGPLVIDGDSIHIPMATTEGCLVASTARGCKAINAGGGANTIVVADGMTRGPCVEFPTITRAADCKRWIEQEGEKIVTEAFNSTSRFARVRKLKVAVAGRLVYIRFSTTTGDAMGMNMISKGCEKALSKIAERYPDMQIISLSGNYCTDKKPAAINWIEGRGKSVVAEAVIPGAVVEKVLKTTVSALVELNISKNLVGSAMAGSVGGFNAHAANILTAIYLATGQDPAQNVESSNCITLMKAVNGEKDLHISCTMPCIEVGTIGGGTILPPQQAMLDFIGVRGPH</sequence>
<comment type="subcellular location">
    <subcellularLocation>
        <location evidence="1 9">Endoplasmic reticulum membrane</location>
        <topology evidence="1 9">Multi-pass membrane protein</topology>
    </subcellularLocation>
</comment>
<keyword evidence="11" id="KW-1185">Reference proteome</keyword>
<dbReference type="Pfam" id="PF00368">
    <property type="entry name" value="HMG-CoA_red"/>
    <property type="match status" value="1"/>
</dbReference>
<evidence type="ECO:0000313" key="10">
    <source>
        <dbReference type="EMBL" id="OBZ87327.1"/>
    </source>
</evidence>
<dbReference type="InterPro" id="IPR009023">
    <property type="entry name" value="HMG_CoA_Rdtase_NAD(P)-bd_sf"/>
</dbReference>
<reference evidence="10 11" key="1">
    <citation type="submission" date="2016-03" db="EMBL/GenBank/DDBJ databases">
        <title>Choanephora cucurbitarum.</title>
        <authorList>
            <person name="Min B."/>
            <person name="Park H."/>
            <person name="Park J.-H."/>
            <person name="Shin H.-D."/>
            <person name="Choi I.-G."/>
        </authorList>
    </citation>
    <scope>NUCLEOTIDE SEQUENCE [LARGE SCALE GENOMIC DNA]</scope>
    <source>
        <strain evidence="10 11">KUS-F28377</strain>
    </source>
</reference>
<dbReference type="InterPro" id="IPR004554">
    <property type="entry name" value="HMG_CoA_Rdtase_eu_arc"/>
</dbReference>
<keyword evidence="4 9" id="KW-0256">Endoplasmic reticulum</keyword>
<keyword evidence="8 9" id="KW-0472">Membrane</keyword>
<protein>
    <recommendedName>
        <fullName evidence="9">3-hydroxy-3-methylglutaryl coenzyme A reductase</fullName>
        <shortName evidence="9">HMG-CoA reductase</shortName>
        <ecNumber evidence="9">1.1.1.34</ecNumber>
    </recommendedName>
</protein>
<evidence type="ECO:0000256" key="3">
    <source>
        <dbReference type="ARBA" id="ARBA00022692"/>
    </source>
</evidence>
<evidence type="ECO:0000256" key="5">
    <source>
        <dbReference type="ARBA" id="ARBA00022857"/>
    </source>
</evidence>
<dbReference type="InParanoid" id="A0A1C7NDZ7"/>